<dbReference type="Proteomes" id="UP000198858">
    <property type="component" value="Chromosome I"/>
</dbReference>
<dbReference type="STRING" id="1250231.SAMN04488552_1263"/>
<dbReference type="SUPFAM" id="SSF53271">
    <property type="entry name" value="PRTase-like"/>
    <property type="match status" value="1"/>
</dbReference>
<evidence type="ECO:0000256" key="1">
    <source>
        <dbReference type="ARBA" id="ARBA00008007"/>
    </source>
</evidence>
<sequence>MFHDFVNLLYPTVCHICETELLKNEQILCTSCLHDLPVTRYHLDNENPVKKVFYGRVKIEKATALLHFRKKSGVQHLIHDLKYRGHREIGTYLGKWLGEELVESKEYRDIDIVIPVPLHKSRLRERGYNQVEDFGKVIATYLNADYRDDILLKISSSKTQTLKDRFSRWGKLEENLSIQNFNEIENKHILIVDDLVTTGSTLEACAHKLLEIPGIKLSIATMAITD</sequence>
<reference evidence="3 4" key="1">
    <citation type="submission" date="2016-10" db="EMBL/GenBank/DDBJ databases">
        <authorList>
            <person name="Varghese N."/>
            <person name="Submissions S."/>
        </authorList>
    </citation>
    <scope>NUCLEOTIDE SEQUENCE [LARGE SCALE GENOMIC DNA]</scope>
    <source>
        <strain evidence="3 4">Mar_2010_102</strain>
    </source>
</reference>
<dbReference type="PANTHER" id="PTHR47505">
    <property type="entry name" value="DNA UTILIZATION PROTEIN YHGH"/>
    <property type="match status" value="1"/>
</dbReference>
<dbReference type="InterPro" id="IPR029057">
    <property type="entry name" value="PRTase-like"/>
</dbReference>
<dbReference type="InterPro" id="IPR000836">
    <property type="entry name" value="PRTase_dom"/>
</dbReference>
<feature type="domain" description="Phosphoribosyltransferase" evidence="2">
    <location>
        <begin position="170"/>
        <end position="219"/>
    </location>
</feature>
<accession>A0A1H1MEY1</accession>
<dbReference type="PANTHER" id="PTHR47505:SF1">
    <property type="entry name" value="DNA UTILIZATION PROTEIN YHGH"/>
    <property type="match status" value="1"/>
</dbReference>
<comment type="similarity">
    <text evidence="1">Belongs to the ComF/GntX family.</text>
</comment>
<name>A0A1H1MEY1_9FLAO</name>
<dbReference type="AlphaFoldDB" id="A0A1H1MEY1"/>
<evidence type="ECO:0000313" key="3">
    <source>
        <dbReference type="EMBL" id="SDR84915.1"/>
    </source>
</evidence>
<dbReference type="CDD" id="cd06223">
    <property type="entry name" value="PRTases_typeI"/>
    <property type="match status" value="1"/>
</dbReference>
<evidence type="ECO:0000259" key="2">
    <source>
        <dbReference type="Pfam" id="PF00156"/>
    </source>
</evidence>
<evidence type="ECO:0000313" key="4">
    <source>
        <dbReference type="Proteomes" id="UP000198858"/>
    </source>
</evidence>
<organism evidence="3 4">
    <name type="scientific">Christiangramia echinicola</name>
    <dbReference type="NCBI Taxonomy" id="279359"/>
    <lineage>
        <taxon>Bacteria</taxon>
        <taxon>Pseudomonadati</taxon>
        <taxon>Bacteroidota</taxon>
        <taxon>Flavobacteriia</taxon>
        <taxon>Flavobacteriales</taxon>
        <taxon>Flavobacteriaceae</taxon>
        <taxon>Christiangramia</taxon>
    </lineage>
</organism>
<protein>
    <submittedName>
        <fullName evidence="3">ComF family protein</fullName>
    </submittedName>
</protein>
<gene>
    <name evidence="3" type="ORF">SAMN04488552_1263</name>
</gene>
<dbReference type="Gene3D" id="3.40.50.2020">
    <property type="match status" value="1"/>
</dbReference>
<proteinExistence type="inferred from homology"/>
<keyword evidence="4" id="KW-1185">Reference proteome</keyword>
<dbReference type="Pfam" id="PF00156">
    <property type="entry name" value="Pribosyltran"/>
    <property type="match status" value="1"/>
</dbReference>
<dbReference type="RefSeq" id="WP_089661729.1">
    <property type="nucleotide sequence ID" value="NZ_LT629745.1"/>
</dbReference>
<dbReference type="EMBL" id="LT629745">
    <property type="protein sequence ID" value="SDR84915.1"/>
    <property type="molecule type" value="Genomic_DNA"/>
</dbReference>
<dbReference type="InterPro" id="IPR051910">
    <property type="entry name" value="ComF/GntX_DNA_util-trans"/>
</dbReference>